<feature type="compositionally biased region" description="Low complexity" evidence="4">
    <location>
        <begin position="136"/>
        <end position="147"/>
    </location>
</feature>
<dbReference type="InterPro" id="IPR036322">
    <property type="entry name" value="WD40_repeat_dom_sf"/>
</dbReference>
<feature type="region of interest" description="Disordered" evidence="4">
    <location>
        <begin position="772"/>
        <end position="800"/>
    </location>
</feature>
<dbReference type="Gene3D" id="2.130.10.10">
    <property type="entry name" value="YVTN repeat-like/Quinoprotein amine dehydrogenase"/>
    <property type="match status" value="1"/>
</dbReference>
<feature type="compositionally biased region" description="Basic and acidic residues" evidence="4">
    <location>
        <begin position="46"/>
        <end position="57"/>
    </location>
</feature>
<keyword evidence="2" id="KW-0804">Transcription</keyword>
<dbReference type="PANTHER" id="PTHR15052">
    <property type="entry name" value="RNA POLYMERASE III TRANSCRIPTION INITIATION FACTOR COMPLEX SUBUNIT"/>
    <property type="match status" value="1"/>
</dbReference>
<dbReference type="InterPro" id="IPR015943">
    <property type="entry name" value="WD40/YVTN_repeat-like_dom_sf"/>
</dbReference>
<feature type="compositionally biased region" description="Acidic residues" evidence="4">
    <location>
        <begin position="1"/>
        <end position="11"/>
    </location>
</feature>
<protein>
    <submittedName>
        <fullName evidence="5">Uncharacterized protein</fullName>
    </submittedName>
</protein>
<evidence type="ECO:0000313" key="6">
    <source>
        <dbReference type="Proteomes" id="UP001465976"/>
    </source>
</evidence>
<evidence type="ECO:0000256" key="1">
    <source>
        <dbReference type="ARBA" id="ARBA00004123"/>
    </source>
</evidence>
<feature type="compositionally biased region" description="Polar residues" evidence="4">
    <location>
        <begin position="382"/>
        <end position="391"/>
    </location>
</feature>
<gene>
    <name evidence="5" type="ORF">V5O48_000139</name>
</gene>
<dbReference type="PANTHER" id="PTHR15052:SF2">
    <property type="entry name" value="GENERAL TRANSCRIPTION FACTOR 3C POLYPEPTIDE 2"/>
    <property type="match status" value="1"/>
</dbReference>
<comment type="caution">
    <text evidence="5">The sequence shown here is derived from an EMBL/GenBank/DDBJ whole genome shotgun (WGS) entry which is preliminary data.</text>
</comment>
<feature type="compositionally biased region" description="Basic and acidic residues" evidence="4">
    <location>
        <begin position="12"/>
        <end position="30"/>
    </location>
</feature>
<proteinExistence type="predicted"/>
<feature type="region of interest" description="Disordered" evidence="4">
    <location>
        <begin position="1"/>
        <end position="148"/>
    </location>
</feature>
<name>A0ABR3G2I2_9AGAR</name>
<accession>A0ABR3G2I2</accession>
<feature type="compositionally biased region" description="Acidic residues" evidence="4">
    <location>
        <begin position="64"/>
        <end position="81"/>
    </location>
</feature>
<comment type="subcellular location">
    <subcellularLocation>
        <location evidence="1">Nucleus</location>
    </subcellularLocation>
</comment>
<dbReference type="InterPro" id="IPR052416">
    <property type="entry name" value="GTF3C_component"/>
</dbReference>
<feature type="compositionally biased region" description="Polar residues" evidence="4">
    <location>
        <begin position="125"/>
        <end position="135"/>
    </location>
</feature>
<keyword evidence="3" id="KW-0539">Nucleus</keyword>
<evidence type="ECO:0000256" key="4">
    <source>
        <dbReference type="SAM" id="MobiDB-lite"/>
    </source>
</evidence>
<feature type="region of interest" description="Disordered" evidence="4">
    <location>
        <begin position="361"/>
        <end position="423"/>
    </location>
</feature>
<organism evidence="5 6">
    <name type="scientific">Marasmius crinis-equi</name>
    <dbReference type="NCBI Taxonomy" id="585013"/>
    <lineage>
        <taxon>Eukaryota</taxon>
        <taxon>Fungi</taxon>
        <taxon>Dikarya</taxon>
        <taxon>Basidiomycota</taxon>
        <taxon>Agaricomycotina</taxon>
        <taxon>Agaricomycetes</taxon>
        <taxon>Agaricomycetidae</taxon>
        <taxon>Agaricales</taxon>
        <taxon>Marasmiineae</taxon>
        <taxon>Marasmiaceae</taxon>
        <taxon>Marasmius</taxon>
    </lineage>
</organism>
<evidence type="ECO:0000256" key="3">
    <source>
        <dbReference type="ARBA" id="ARBA00023242"/>
    </source>
</evidence>
<dbReference type="EMBL" id="JBAHYK010000002">
    <property type="protein sequence ID" value="KAL0581909.1"/>
    <property type="molecule type" value="Genomic_DNA"/>
</dbReference>
<sequence length="871" mass="95187">MALDVESGDEVELVKSRSGSHDEEATKDVAMDDDDGSSGSDFVPGEQEKGKSKEKGRAASGSESESDSEEEDEIEEEEEEEKPSKRSKGKGKATAKPKAPKKAPQERKVRIIASGNAVDAPRVVSQKTASATPGPSQSQTVSVSAASGARRHHKWYSLPSPSVHHRHRAVPLFNQTNSRVRRMTAAPKLFEEPETAETNGFTSNEKVSDRVGKSWGYNVGPGPFWELCEDRAWFKEYCMSDNTASEEMSKRKRAHENVSVKNGWKLLNREQASSYLPADTTTTESGQLKPPPPVVCSFGPFGSQTKLEVSAFTAFPMAQYVPESKSHVFNAGAPVWGMDWCPIHGDDRRIRPSQYLAVSAFPSRQHSPEIGKRRNTGAPTPGNIQIWSLSPTKEKAANQAKPKSRKGKAKATNEDADGDQVMSDAQGTEDIGKMRCEMVLCLESGPAHSLKWIPLPTHSSFAEGQPDRIGTLGLLSGTFEDGTFAIYAVPDPVDMHKGTTPSEDPLFVHLPAPILKIELEAETSCWSFDWANSEVVAIGTTGGVIAVYDLGPALTSISSPDTPTLTPTSHPHLLFPTHYITVHQSAIRAVAWIRAPPQWYVLQELEKKKGKGPEPPAGEDRVWDSPTVIASGGFDGMECMTDIREGRGVVMNRTRDVINAMTFAPYSGGTITIDHENIVKAYSASPKMLGRGHLLMEPQGPSVSSSDYHAQLAVGSADGSCTTTNTLRSTRRDGPVPFFVHKIYQLDYNRNLKEYRMLDRFLSMETSDKPTVGLQKAKDKAKTKTKTKSAPPQPDWNTGAWPQEVGVQLVTWNSSNGLPNSGLLASATGSGLCRVDYLWGRWIKDRRPYVDIETIRMEGMVSESSSESESA</sequence>
<dbReference type="Proteomes" id="UP001465976">
    <property type="component" value="Unassembled WGS sequence"/>
</dbReference>
<evidence type="ECO:0000256" key="2">
    <source>
        <dbReference type="ARBA" id="ARBA00023163"/>
    </source>
</evidence>
<keyword evidence="6" id="KW-1185">Reference proteome</keyword>
<feature type="compositionally biased region" description="Basic residues" evidence="4">
    <location>
        <begin position="85"/>
        <end position="101"/>
    </location>
</feature>
<evidence type="ECO:0000313" key="5">
    <source>
        <dbReference type="EMBL" id="KAL0581909.1"/>
    </source>
</evidence>
<reference evidence="5 6" key="1">
    <citation type="submission" date="2024-02" db="EMBL/GenBank/DDBJ databases">
        <title>A draft genome for the cacao thread blight pathogen Marasmius crinis-equi.</title>
        <authorList>
            <person name="Cohen S.P."/>
            <person name="Baruah I.K."/>
            <person name="Amoako-Attah I."/>
            <person name="Bukari Y."/>
            <person name="Meinhardt L.W."/>
            <person name="Bailey B.A."/>
        </authorList>
    </citation>
    <scope>NUCLEOTIDE SEQUENCE [LARGE SCALE GENOMIC DNA]</scope>
    <source>
        <strain evidence="5 6">GH-76</strain>
    </source>
</reference>
<dbReference type="SUPFAM" id="SSF50978">
    <property type="entry name" value="WD40 repeat-like"/>
    <property type="match status" value="1"/>
</dbReference>